<dbReference type="PANTHER" id="PTHR23222:SF0">
    <property type="entry name" value="PROHIBITIN 1"/>
    <property type="match status" value="1"/>
</dbReference>
<keyword evidence="3" id="KW-1185">Reference proteome</keyword>
<dbReference type="Gene3D" id="3.30.479.30">
    <property type="entry name" value="Band 7 domain"/>
    <property type="match status" value="1"/>
</dbReference>
<organism evidence="2 3">
    <name type="scientific">Weissella ceti</name>
    <dbReference type="NCBI Taxonomy" id="759620"/>
    <lineage>
        <taxon>Bacteria</taxon>
        <taxon>Bacillati</taxon>
        <taxon>Bacillota</taxon>
        <taxon>Bacilli</taxon>
        <taxon>Lactobacillales</taxon>
        <taxon>Lactobacillaceae</taxon>
        <taxon>Weissella</taxon>
    </lineage>
</organism>
<reference evidence="2 3" key="1">
    <citation type="submission" date="2022-10" db="EMBL/GenBank/DDBJ databases">
        <title>Weissella fermenti sp. nov., isolated from fermented cabbage.</title>
        <authorList>
            <person name="Lee J.K."/>
            <person name="Baek J.H."/>
            <person name="Choi D.G."/>
            <person name="Kim J.M."/>
            <person name="Jeon C.O."/>
        </authorList>
    </citation>
    <scope>NUCLEOTIDE SEQUENCE [LARGE SCALE GENOMIC DNA]</scope>
    <source>
        <strain evidence="2 3">KACC 18534</strain>
    </source>
</reference>
<accession>A0ABT3E478</accession>
<feature type="domain" description="Band 7" evidence="1">
    <location>
        <begin position="27"/>
        <end position="203"/>
    </location>
</feature>
<dbReference type="Proteomes" id="UP001526225">
    <property type="component" value="Unassembled WGS sequence"/>
</dbReference>
<dbReference type="PANTHER" id="PTHR23222">
    <property type="entry name" value="PROHIBITIN"/>
    <property type="match status" value="1"/>
</dbReference>
<dbReference type="EMBL" id="JAOZFE010000003">
    <property type="protein sequence ID" value="MCW0953210.1"/>
    <property type="molecule type" value="Genomic_DNA"/>
</dbReference>
<dbReference type="CDD" id="cd03401">
    <property type="entry name" value="SPFH_prohibitin"/>
    <property type="match status" value="1"/>
</dbReference>
<dbReference type="Pfam" id="PF01145">
    <property type="entry name" value="Band_7"/>
    <property type="match status" value="1"/>
</dbReference>
<dbReference type="RefSeq" id="WP_213409631.1">
    <property type="nucleotide sequence ID" value="NZ_CP074441.1"/>
</dbReference>
<evidence type="ECO:0000259" key="1">
    <source>
        <dbReference type="Pfam" id="PF01145"/>
    </source>
</evidence>
<dbReference type="InterPro" id="IPR000163">
    <property type="entry name" value="Prohibitin"/>
</dbReference>
<proteinExistence type="predicted"/>
<name>A0ABT3E478_9LACO</name>
<dbReference type="SUPFAM" id="SSF117892">
    <property type="entry name" value="Band 7/SPFH domain"/>
    <property type="match status" value="1"/>
</dbReference>
<evidence type="ECO:0000313" key="3">
    <source>
        <dbReference type="Proteomes" id="UP001526225"/>
    </source>
</evidence>
<dbReference type="InterPro" id="IPR001107">
    <property type="entry name" value="Band_7"/>
</dbReference>
<comment type="caution">
    <text evidence="2">The sequence shown here is derived from an EMBL/GenBank/DDBJ whole genome shotgun (WGS) entry which is preliminary data.</text>
</comment>
<evidence type="ECO:0000313" key="2">
    <source>
        <dbReference type="EMBL" id="MCW0953210.1"/>
    </source>
</evidence>
<protein>
    <submittedName>
        <fullName evidence="2">Prohibitin family protein</fullName>
    </submittedName>
</protein>
<gene>
    <name evidence="2" type="ORF">OIT44_03865</name>
</gene>
<sequence>MNNAAKSIIAGVVLVGLGIGAAVGLEKVDNGNVGIMYSMNGGVKDEPLSQGVHWVGLKQVTQYPVKTQTYEDKVTLSTKDGKKFDMPVTYSYNVDQSKAVEVYKKFGSQPIESIEKGWLKQQLISAGRSVVSQYNVLDVMSEDATKMQGDLLKAFQDKVEKTGFNIEDVSTGTPDLDDQTKKSIDGLIIAGQDNKKAELNAKSTQTNAEAEKKAEITKAEGKAKANELLSASVTDKTIADKEADARMQWGWIEVQTGEAIVDTTKK</sequence>
<dbReference type="InterPro" id="IPR036013">
    <property type="entry name" value="Band_7/SPFH_dom_sf"/>
</dbReference>